<proteinExistence type="predicted"/>
<organism evidence="1 2">
    <name type="scientific">Cercospora zeae-maydis SCOH1-5</name>
    <dbReference type="NCBI Taxonomy" id="717836"/>
    <lineage>
        <taxon>Eukaryota</taxon>
        <taxon>Fungi</taxon>
        <taxon>Dikarya</taxon>
        <taxon>Ascomycota</taxon>
        <taxon>Pezizomycotina</taxon>
        <taxon>Dothideomycetes</taxon>
        <taxon>Dothideomycetidae</taxon>
        <taxon>Mycosphaerellales</taxon>
        <taxon>Mycosphaerellaceae</taxon>
        <taxon>Cercospora</taxon>
    </lineage>
</organism>
<reference evidence="1" key="1">
    <citation type="journal article" date="2020" name="Stud. Mycol.">
        <title>101 Dothideomycetes genomes: a test case for predicting lifestyles and emergence of pathogens.</title>
        <authorList>
            <person name="Haridas S."/>
            <person name="Albert R."/>
            <person name="Binder M."/>
            <person name="Bloem J."/>
            <person name="Labutti K."/>
            <person name="Salamov A."/>
            <person name="Andreopoulos B."/>
            <person name="Baker S."/>
            <person name="Barry K."/>
            <person name="Bills G."/>
            <person name="Bluhm B."/>
            <person name="Cannon C."/>
            <person name="Castanera R."/>
            <person name="Culley D."/>
            <person name="Daum C."/>
            <person name="Ezra D."/>
            <person name="Gonzalez J."/>
            <person name="Henrissat B."/>
            <person name="Kuo A."/>
            <person name="Liang C."/>
            <person name="Lipzen A."/>
            <person name="Lutzoni F."/>
            <person name="Magnuson J."/>
            <person name="Mondo S."/>
            <person name="Nolan M."/>
            <person name="Ohm R."/>
            <person name="Pangilinan J."/>
            <person name="Park H.-J."/>
            <person name="Ramirez L."/>
            <person name="Alfaro M."/>
            <person name="Sun H."/>
            <person name="Tritt A."/>
            <person name="Yoshinaga Y."/>
            <person name="Zwiers L.-H."/>
            <person name="Turgeon B."/>
            <person name="Goodwin S."/>
            <person name="Spatafora J."/>
            <person name="Crous P."/>
            <person name="Grigoriev I."/>
        </authorList>
    </citation>
    <scope>NUCLEOTIDE SEQUENCE</scope>
    <source>
        <strain evidence="1">SCOH1-5</strain>
    </source>
</reference>
<evidence type="ECO:0000313" key="1">
    <source>
        <dbReference type="EMBL" id="KAF2206668.1"/>
    </source>
</evidence>
<dbReference type="Proteomes" id="UP000799539">
    <property type="component" value="Unassembled WGS sequence"/>
</dbReference>
<protein>
    <submittedName>
        <fullName evidence="1">Uncharacterized protein</fullName>
    </submittedName>
</protein>
<dbReference type="AlphaFoldDB" id="A0A6A6EWP0"/>
<accession>A0A6A6EWP0</accession>
<gene>
    <name evidence="1" type="ORF">CERZMDRAFT_103189</name>
</gene>
<sequence length="101" mass="11115">MEFPLVSPNETGSKTSLVTDTDDIIAFPSNPIPIGAIHASFLNISSPPPPLPCSNPQPKNTLHNQIDRPSDVADYMSYTFGNLAYIFHATLDEIKNLERVF</sequence>
<evidence type="ECO:0000313" key="2">
    <source>
        <dbReference type="Proteomes" id="UP000799539"/>
    </source>
</evidence>
<name>A0A6A6EWP0_9PEZI</name>
<keyword evidence="2" id="KW-1185">Reference proteome</keyword>
<dbReference type="EMBL" id="ML992716">
    <property type="protein sequence ID" value="KAF2206668.1"/>
    <property type="molecule type" value="Genomic_DNA"/>
</dbReference>